<accession>M2YFH8</accession>
<dbReference type="GO" id="GO:0009245">
    <property type="term" value="P:lipid A biosynthetic process"/>
    <property type="evidence" value="ECO:0007669"/>
    <property type="project" value="TreeGrafter"/>
</dbReference>
<reference evidence="2 3" key="1">
    <citation type="journal article" date="2014" name="Genome Announc.">
        <title>Draft Genome Sequence of Kocuria palustris PEL.</title>
        <authorList>
            <person name="Sharma G."/>
            <person name="Khatri I."/>
            <person name="Subramanian S."/>
        </authorList>
    </citation>
    <scope>NUCLEOTIDE SEQUENCE [LARGE SCALE GENOMIC DNA]</scope>
    <source>
        <strain evidence="2 3">PEL</strain>
    </source>
</reference>
<dbReference type="STRING" id="71999.KPaMU14_10545"/>
<dbReference type="EMBL" id="ANHZ02000004">
    <property type="protein sequence ID" value="EME37300.1"/>
    <property type="molecule type" value="Genomic_DNA"/>
</dbReference>
<dbReference type="PANTHER" id="PTHR31302">
    <property type="entry name" value="TRANSMEMBRANE PROTEIN WITH METALLOPHOSPHOESTERASE DOMAIN-RELATED"/>
    <property type="match status" value="1"/>
</dbReference>
<dbReference type="PANTHER" id="PTHR31302:SF20">
    <property type="entry name" value="CONSERVED PROTEIN"/>
    <property type="match status" value="1"/>
</dbReference>
<dbReference type="GO" id="GO:0016020">
    <property type="term" value="C:membrane"/>
    <property type="evidence" value="ECO:0007669"/>
    <property type="project" value="GOC"/>
</dbReference>
<dbReference type="Proteomes" id="UP000009877">
    <property type="component" value="Unassembled WGS sequence"/>
</dbReference>
<feature type="domain" description="Calcineurin-like phosphoesterase" evidence="1">
    <location>
        <begin position="47"/>
        <end position="250"/>
    </location>
</feature>
<evidence type="ECO:0000313" key="2">
    <source>
        <dbReference type="EMBL" id="EME37300.1"/>
    </source>
</evidence>
<evidence type="ECO:0000313" key="3">
    <source>
        <dbReference type="Proteomes" id="UP000009877"/>
    </source>
</evidence>
<dbReference type="InterPro" id="IPR051158">
    <property type="entry name" value="Metallophosphoesterase_sf"/>
</dbReference>
<gene>
    <name evidence="2" type="ORF">C884_01808</name>
</gene>
<evidence type="ECO:0000259" key="1">
    <source>
        <dbReference type="Pfam" id="PF00149"/>
    </source>
</evidence>
<dbReference type="InterPro" id="IPR004843">
    <property type="entry name" value="Calcineurin-like_PHP"/>
</dbReference>
<name>M2YFH8_9MICC</name>
<sequence length="314" mass="34208">MRTFGQTGAAVAASGLAVGAWAVLGERRRFRVRHETLPVLAPGSRDLRLLHISDLHTVPGQEAKKRFVHGLAELEPDLVIDTGDNLSHMQALPYLLEILEPLLRLPGLFVPGSNCYFAPAFKNPARYLWKRTSQDDDRTQLQLLPWQQMHRAFEDAGWLGMVNRSRTVRIGGQLLDVSGVDDPHLHFDRHPGFSLPAGAAHASGSVRTADAVPAEKPVLRLGLAHAPYIRTLERFADDGADLILAGHTHGGQVCLPGGRALVSNCDIEPERCKGMTEQKGVPVGISAGLGESRFAPVRLFCRPEAVLMTLTARA</sequence>
<protein>
    <submittedName>
        <fullName evidence="2">Secreted protein</fullName>
    </submittedName>
</protein>
<dbReference type="SUPFAM" id="SSF56300">
    <property type="entry name" value="Metallo-dependent phosphatases"/>
    <property type="match status" value="1"/>
</dbReference>
<dbReference type="GO" id="GO:0008758">
    <property type="term" value="F:UDP-2,3-diacylglucosamine hydrolase activity"/>
    <property type="evidence" value="ECO:0007669"/>
    <property type="project" value="TreeGrafter"/>
</dbReference>
<organism evidence="2 3">
    <name type="scientific">Kocuria palustris PEL</name>
    <dbReference type="NCBI Taxonomy" id="1236550"/>
    <lineage>
        <taxon>Bacteria</taxon>
        <taxon>Bacillati</taxon>
        <taxon>Actinomycetota</taxon>
        <taxon>Actinomycetes</taxon>
        <taxon>Micrococcales</taxon>
        <taxon>Micrococcaceae</taxon>
        <taxon>Kocuria</taxon>
    </lineage>
</organism>
<dbReference type="InterPro" id="IPR029052">
    <property type="entry name" value="Metallo-depent_PP-like"/>
</dbReference>
<keyword evidence="3" id="KW-1185">Reference proteome</keyword>
<dbReference type="Pfam" id="PF00149">
    <property type="entry name" value="Metallophos"/>
    <property type="match status" value="1"/>
</dbReference>
<dbReference type="Gene3D" id="3.60.21.10">
    <property type="match status" value="1"/>
</dbReference>
<comment type="caution">
    <text evidence="2">The sequence shown here is derived from an EMBL/GenBank/DDBJ whole genome shotgun (WGS) entry which is preliminary data.</text>
</comment>
<proteinExistence type="predicted"/>
<dbReference type="AlphaFoldDB" id="M2YFH8"/>